<evidence type="ECO:0000313" key="5">
    <source>
        <dbReference type="Proteomes" id="UP001187682"/>
    </source>
</evidence>
<sequence>MASTNPFALHRPRIQWKWPLLLFLATYLLLSTASAAEAPSPTPAPTERLLVDNSIPVLVDGKWVWMAEDSPELRRRRDDDDDEENGKGKETETSQAGEAKSTVTVTPIPTHSAYRKDGEETTSTETNPTPSPLPSPFDNNLDFNFTSNGGKSCPRFLNNLLTSDTFKSCYPISMMIQTSKSFFDATKELASIVTVLDATCAAPLDSCTTYLADSAAEMITPENCGQEYTDLQPNILQAYAGLNSYNVLYKATCLRRGGADGDGDGDDAYCFASAVTNTSTPANAYIYFLPLNMSLPKTAEPACGRCLRDTMAIYQAASAARSLGIAYTYTGAAERVNEVCGDGFVNATLPEALEDGARRAGLSGVAVGAALAVLFLGWL</sequence>
<dbReference type="PANTHER" id="PTHR39460">
    <property type="entry name" value="EXPRESSED PROTEIN"/>
    <property type="match status" value="1"/>
</dbReference>
<feature type="signal peptide" evidence="2">
    <location>
        <begin position="1"/>
        <end position="35"/>
    </location>
</feature>
<keyword evidence="2" id="KW-0732">Signal</keyword>
<evidence type="ECO:0000259" key="3">
    <source>
        <dbReference type="Pfam" id="PF24855"/>
    </source>
</evidence>
<feature type="compositionally biased region" description="Polar residues" evidence="1">
    <location>
        <begin position="93"/>
        <end position="109"/>
    </location>
</feature>
<dbReference type="InterPro" id="IPR056146">
    <property type="entry name" value="DUF7729"/>
</dbReference>
<proteinExistence type="predicted"/>
<comment type="caution">
    <text evidence="4">The sequence shown here is derived from an EMBL/GenBank/DDBJ whole genome shotgun (WGS) entry which is preliminary data.</text>
</comment>
<feature type="region of interest" description="Disordered" evidence="1">
    <location>
        <begin position="72"/>
        <end position="141"/>
    </location>
</feature>
<feature type="domain" description="DUF7729" evidence="3">
    <location>
        <begin position="132"/>
        <end position="348"/>
    </location>
</feature>
<accession>A0AAE8N222</accession>
<evidence type="ECO:0000256" key="2">
    <source>
        <dbReference type="SAM" id="SignalP"/>
    </source>
</evidence>
<organism evidence="4 5">
    <name type="scientific">Cephalotrichum gorgonifer</name>
    <dbReference type="NCBI Taxonomy" id="2041049"/>
    <lineage>
        <taxon>Eukaryota</taxon>
        <taxon>Fungi</taxon>
        <taxon>Dikarya</taxon>
        <taxon>Ascomycota</taxon>
        <taxon>Pezizomycotina</taxon>
        <taxon>Sordariomycetes</taxon>
        <taxon>Hypocreomycetidae</taxon>
        <taxon>Microascales</taxon>
        <taxon>Microascaceae</taxon>
        <taxon>Cephalotrichum</taxon>
    </lineage>
</organism>
<dbReference type="Proteomes" id="UP001187682">
    <property type="component" value="Unassembled WGS sequence"/>
</dbReference>
<dbReference type="Pfam" id="PF24855">
    <property type="entry name" value="DUF7729"/>
    <property type="match status" value="1"/>
</dbReference>
<evidence type="ECO:0000313" key="4">
    <source>
        <dbReference type="EMBL" id="SPO04537.1"/>
    </source>
</evidence>
<reference evidence="4" key="1">
    <citation type="submission" date="2018-03" db="EMBL/GenBank/DDBJ databases">
        <authorList>
            <person name="Guldener U."/>
        </authorList>
    </citation>
    <scope>NUCLEOTIDE SEQUENCE</scope>
</reference>
<dbReference type="PANTHER" id="PTHR39460:SF1">
    <property type="entry name" value="C6 TRANSCRIPTION FACTOR"/>
    <property type="match status" value="1"/>
</dbReference>
<name>A0AAE8N222_9PEZI</name>
<dbReference type="AlphaFoldDB" id="A0AAE8N222"/>
<gene>
    <name evidence="4" type="ORF">DNG_07222</name>
</gene>
<protein>
    <recommendedName>
        <fullName evidence="3">DUF7729 domain-containing protein</fullName>
    </recommendedName>
</protein>
<dbReference type="EMBL" id="ONZQ02000010">
    <property type="protein sequence ID" value="SPO04537.1"/>
    <property type="molecule type" value="Genomic_DNA"/>
</dbReference>
<keyword evidence="5" id="KW-1185">Reference proteome</keyword>
<feature type="chain" id="PRO_5042288018" description="DUF7729 domain-containing protein" evidence="2">
    <location>
        <begin position="36"/>
        <end position="379"/>
    </location>
</feature>
<evidence type="ECO:0000256" key="1">
    <source>
        <dbReference type="SAM" id="MobiDB-lite"/>
    </source>
</evidence>